<proteinExistence type="inferred from homology"/>
<evidence type="ECO:0000256" key="4">
    <source>
        <dbReference type="SAM" id="MobiDB-lite"/>
    </source>
</evidence>
<feature type="binding site" evidence="3">
    <location>
        <position position="219"/>
    </location>
    <ligand>
        <name>a divalent metal cation</name>
        <dbReference type="ChEBI" id="CHEBI:60240"/>
    </ligand>
</feature>
<comment type="cofactor">
    <cofactor evidence="3">
        <name>Zn(2+)</name>
        <dbReference type="ChEBI" id="CHEBI:29105"/>
    </cofactor>
    <text evidence="3">Binds 1 divalent metal cation per subunit.</text>
</comment>
<dbReference type="InterPro" id="IPR005511">
    <property type="entry name" value="SMP-30"/>
</dbReference>
<dbReference type="Proteomes" id="UP000298649">
    <property type="component" value="Plasmid pAtCFBP7129a"/>
</dbReference>
<dbReference type="InterPro" id="IPR013658">
    <property type="entry name" value="SGL"/>
</dbReference>
<dbReference type="PANTHER" id="PTHR10907:SF65">
    <property type="entry name" value="ALDONOLACTONASE"/>
    <property type="match status" value="1"/>
</dbReference>
<evidence type="ECO:0000313" key="7">
    <source>
        <dbReference type="Proteomes" id="UP000298649"/>
    </source>
</evidence>
<gene>
    <name evidence="6" type="ORF">CFBP7129_26155</name>
</gene>
<feature type="binding site" evidence="3">
    <location>
        <position position="33"/>
    </location>
    <ligand>
        <name>a divalent metal cation</name>
        <dbReference type="ChEBI" id="CHEBI:60240"/>
    </ligand>
</feature>
<name>A0A4D7YJY8_AGRTU</name>
<organism evidence="6 7">
    <name type="scientific">Agrobacterium tumefaciens</name>
    <dbReference type="NCBI Taxonomy" id="358"/>
    <lineage>
        <taxon>Bacteria</taxon>
        <taxon>Pseudomonadati</taxon>
        <taxon>Pseudomonadota</taxon>
        <taxon>Alphaproteobacteria</taxon>
        <taxon>Hyphomicrobiales</taxon>
        <taxon>Rhizobiaceae</taxon>
        <taxon>Rhizobium/Agrobacterium group</taxon>
        <taxon>Agrobacterium</taxon>
        <taxon>Agrobacterium tumefaciens complex</taxon>
    </lineage>
</organism>
<dbReference type="GO" id="GO:0004341">
    <property type="term" value="F:gluconolactonase activity"/>
    <property type="evidence" value="ECO:0007669"/>
    <property type="project" value="TreeGrafter"/>
</dbReference>
<evidence type="ECO:0000259" key="5">
    <source>
        <dbReference type="Pfam" id="PF08450"/>
    </source>
</evidence>
<geneLocation type="plasmid" evidence="7">
    <name>patcfbp7129a</name>
</geneLocation>
<dbReference type="Gene3D" id="2.120.10.30">
    <property type="entry name" value="TolB, C-terminal domain"/>
    <property type="match status" value="1"/>
</dbReference>
<comment type="similarity">
    <text evidence="1">Belongs to the SMP-30/CGR1 family.</text>
</comment>
<dbReference type="GO" id="GO:0005509">
    <property type="term" value="F:calcium ion binding"/>
    <property type="evidence" value="ECO:0007669"/>
    <property type="project" value="TreeGrafter"/>
</dbReference>
<keyword evidence="6" id="KW-0614">Plasmid</keyword>
<protein>
    <submittedName>
        <fullName evidence="6">SMP-30/gluconolactonase/LRE family protein</fullName>
    </submittedName>
</protein>
<evidence type="ECO:0000256" key="2">
    <source>
        <dbReference type="PIRSR" id="PIRSR605511-1"/>
    </source>
</evidence>
<accession>A0A4D7YJY8</accession>
<feature type="active site" description="Proton donor/acceptor" evidence="2">
    <location>
        <position position="219"/>
    </location>
</feature>
<sequence length="332" mass="35196">MMSSGSDMSPSGSGSFPIYKAERIGSFSCTLGESPVWNPADETVTFVDSACSRVHQIHIPTGAMKDFEFPLPVSALALTEEGNFIASTSLGFAILTIDRDDAKISSGIGPALATGWRMNDSACDRQGRYWSGSMAPDTSAPDGWGTMFSLDATGKVVERGGRYRTQNGLGFSLDGRRIYVSDSHRSNPHVMAYDFDCDSGEMTNGRLFADHAHLGGRPDGAAIDADDCYWIAASDSGRLLRLTPQGKIDAAIEVDVPNPTNLCFMGADLDMVFITTLKPGGTGPGGHIYMAKVPHKGAANAVFSGAARLNLPNTQPGMRLSAETGADQKPAE</sequence>
<reference evidence="6 7" key="1">
    <citation type="submission" date="2019-04" db="EMBL/GenBank/DDBJ databases">
        <title>Complete genome sequence of Agrobacterium tumefaciens CFBP7129.</title>
        <authorList>
            <person name="Haryono M."/>
            <person name="Lin Y.-C."/>
            <person name="Lai E.-M."/>
            <person name="Kuo C.-H."/>
        </authorList>
    </citation>
    <scope>NUCLEOTIDE SEQUENCE [LARGE SCALE GENOMIC DNA]</scope>
    <source>
        <strain evidence="6 7">CFBP7129</strain>
        <plasmid evidence="7">patcfbp7129a</plasmid>
    </source>
</reference>
<keyword evidence="3" id="KW-0862">Zinc</keyword>
<dbReference type="PANTHER" id="PTHR10907">
    <property type="entry name" value="REGUCALCIN"/>
    <property type="match status" value="1"/>
</dbReference>
<dbReference type="PRINTS" id="PR01790">
    <property type="entry name" value="SMP30FAMILY"/>
</dbReference>
<dbReference type="InterPro" id="IPR011042">
    <property type="entry name" value="6-blade_b-propeller_TolB-like"/>
</dbReference>
<dbReference type="AlphaFoldDB" id="A0A4D7YJY8"/>
<feature type="binding site" evidence="3">
    <location>
        <position position="119"/>
    </location>
    <ligand>
        <name>substrate</name>
    </ligand>
</feature>
<dbReference type="Pfam" id="PF08450">
    <property type="entry name" value="SGL"/>
    <property type="match status" value="1"/>
</dbReference>
<dbReference type="GO" id="GO:0019853">
    <property type="term" value="P:L-ascorbic acid biosynthetic process"/>
    <property type="evidence" value="ECO:0007669"/>
    <property type="project" value="TreeGrafter"/>
</dbReference>
<feature type="domain" description="SMP-30/Gluconolactonase/LRE-like region" evidence="5">
    <location>
        <begin position="31"/>
        <end position="277"/>
    </location>
</feature>
<evidence type="ECO:0000256" key="1">
    <source>
        <dbReference type="ARBA" id="ARBA00008853"/>
    </source>
</evidence>
<dbReference type="SUPFAM" id="SSF63829">
    <property type="entry name" value="Calcium-dependent phosphotriesterase"/>
    <property type="match status" value="1"/>
</dbReference>
<feature type="region of interest" description="Disordered" evidence="4">
    <location>
        <begin position="313"/>
        <end position="332"/>
    </location>
</feature>
<dbReference type="EMBL" id="CP039924">
    <property type="protein sequence ID" value="QCL97711.1"/>
    <property type="molecule type" value="Genomic_DNA"/>
</dbReference>
<keyword evidence="3" id="KW-0479">Metal-binding</keyword>
<feature type="binding site" evidence="3">
    <location>
        <position position="167"/>
    </location>
    <ligand>
        <name>a divalent metal cation</name>
        <dbReference type="ChEBI" id="CHEBI:60240"/>
    </ligand>
</feature>
<evidence type="ECO:0000256" key="3">
    <source>
        <dbReference type="PIRSR" id="PIRSR605511-2"/>
    </source>
</evidence>
<feature type="binding site" evidence="3">
    <location>
        <position position="137"/>
    </location>
    <ligand>
        <name>substrate</name>
    </ligand>
</feature>
<feature type="binding site" evidence="3">
    <location>
        <position position="117"/>
    </location>
    <ligand>
        <name>substrate</name>
    </ligand>
</feature>
<evidence type="ECO:0000313" key="6">
    <source>
        <dbReference type="EMBL" id="QCL97711.1"/>
    </source>
</evidence>